<feature type="compositionally biased region" description="Low complexity" evidence="1">
    <location>
        <begin position="269"/>
        <end position="278"/>
    </location>
</feature>
<reference evidence="2" key="1">
    <citation type="submission" date="2017-08" db="EMBL/GenBank/DDBJ databases">
        <authorList>
            <person name="Polle J.E."/>
            <person name="Barry K."/>
            <person name="Cushman J."/>
            <person name="Schmutz J."/>
            <person name="Tran D."/>
            <person name="Hathwaick L.T."/>
            <person name="Yim W.C."/>
            <person name="Jenkins J."/>
            <person name="Mckie-Krisberg Z.M."/>
            <person name="Prochnik S."/>
            <person name="Lindquist E."/>
            <person name="Dockter R.B."/>
            <person name="Adam C."/>
            <person name="Molina H."/>
            <person name="Bunkerborg J."/>
            <person name="Jin E."/>
            <person name="Buchheim M."/>
            <person name="Magnuson J."/>
        </authorList>
    </citation>
    <scope>NUCLEOTIDE SEQUENCE</scope>
    <source>
        <strain evidence="2">CCAP 19/18</strain>
    </source>
</reference>
<name>A0ABQ7G3K1_DUNSA</name>
<evidence type="ECO:0000313" key="3">
    <source>
        <dbReference type="Proteomes" id="UP000815325"/>
    </source>
</evidence>
<keyword evidence="3" id="KW-1185">Reference proteome</keyword>
<feature type="compositionally biased region" description="Polar residues" evidence="1">
    <location>
        <begin position="246"/>
        <end position="255"/>
    </location>
</feature>
<gene>
    <name evidence="2" type="ORF">DUNSADRAFT_16502</name>
</gene>
<dbReference type="EMBL" id="MU070198">
    <property type="protein sequence ID" value="KAF5829142.1"/>
    <property type="molecule type" value="Genomic_DNA"/>
</dbReference>
<protein>
    <submittedName>
        <fullName evidence="2">Uncharacterized protein</fullName>
    </submittedName>
</protein>
<proteinExistence type="predicted"/>
<comment type="caution">
    <text evidence="2">The sequence shown here is derived from an EMBL/GenBank/DDBJ whole genome shotgun (WGS) entry which is preliminary data.</text>
</comment>
<evidence type="ECO:0000313" key="2">
    <source>
        <dbReference type="EMBL" id="KAF5829142.1"/>
    </source>
</evidence>
<dbReference type="Proteomes" id="UP000815325">
    <property type="component" value="Unassembled WGS sequence"/>
</dbReference>
<accession>A0ABQ7G3K1</accession>
<evidence type="ECO:0000256" key="1">
    <source>
        <dbReference type="SAM" id="MobiDB-lite"/>
    </source>
</evidence>
<organism evidence="2 3">
    <name type="scientific">Dunaliella salina</name>
    <name type="common">Green alga</name>
    <name type="synonym">Protococcus salinus</name>
    <dbReference type="NCBI Taxonomy" id="3046"/>
    <lineage>
        <taxon>Eukaryota</taxon>
        <taxon>Viridiplantae</taxon>
        <taxon>Chlorophyta</taxon>
        <taxon>core chlorophytes</taxon>
        <taxon>Chlorophyceae</taxon>
        <taxon>CS clade</taxon>
        <taxon>Chlamydomonadales</taxon>
        <taxon>Dunaliellaceae</taxon>
        <taxon>Dunaliella</taxon>
    </lineage>
</organism>
<sequence length="286" mass="31067">MVCSSSPSGAGPACACRRQTLNPNPKRFVQMHPEQLLPAAGRGAVLKDQDWRPALPQMQGAWPVDRDHGRDLVEPDLLELLARDLPPPLAVEGPLVPIETVMNVVMLYRNTPEAVHFVCTELDAGRVPDGIAGPSEGVPVPQILAMTPEGRKLLGEMSTLPPAPGGGAFPPHPMRPPHPSMIHEPPLPAPFMGSYGDMEPVPFEEMPPHPAFHAGPPVLPPRKRARWEEGREAYAGYEADVGLPYSYTTPHPSQWHNDERPRKTHPAVARAASRAAGRGRPRGEDV</sequence>
<feature type="region of interest" description="Disordered" evidence="1">
    <location>
        <begin position="242"/>
        <end position="286"/>
    </location>
</feature>